<dbReference type="PANTHER" id="PTHR30386">
    <property type="entry name" value="MEMBRANE FUSION SUBUNIT OF EMRAB-TOLC MULTIDRUG EFFLUX PUMP"/>
    <property type="match status" value="1"/>
</dbReference>
<feature type="coiled-coil region" evidence="1">
    <location>
        <begin position="79"/>
        <end position="106"/>
    </location>
</feature>
<evidence type="ECO:0000256" key="1">
    <source>
        <dbReference type="SAM" id="Coils"/>
    </source>
</evidence>
<feature type="region of interest" description="Disordered" evidence="2">
    <location>
        <begin position="339"/>
        <end position="369"/>
    </location>
</feature>
<dbReference type="InterPro" id="IPR058792">
    <property type="entry name" value="Beta-barrel_RND_2"/>
</dbReference>
<gene>
    <name evidence="5" type="ORF">DFP88_102683</name>
</gene>
<accession>A0A318SWV4</accession>
<dbReference type="AlphaFoldDB" id="A0A318SWV4"/>
<organism evidence="5 6">
    <name type="scientific">Pseudoroseicyclus aestuarii</name>
    <dbReference type="NCBI Taxonomy" id="1795041"/>
    <lineage>
        <taxon>Bacteria</taxon>
        <taxon>Pseudomonadati</taxon>
        <taxon>Pseudomonadota</taxon>
        <taxon>Alphaproteobacteria</taxon>
        <taxon>Rhodobacterales</taxon>
        <taxon>Paracoccaceae</taxon>
        <taxon>Pseudoroseicyclus</taxon>
    </lineage>
</organism>
<dbReference type="Pfam" id="PF25917">
    <property type="entry name" value="BSH_RND"/>
    <property type="match status" value="1"/>
</dbReference>
<dbReference type="Proteomes" id="UP000248311">
    <property type="component" value="Unassembled WGS sequence"/>
</dbReference>
<evidence type="ECO:0000256" key="2">
    <source>
        <dbReference type="SAM" id="MobiDB-lite"/>
    </source>
</evidence>
<feature type="domain" description="Multidrug resistance protein MdtA-like barrel-sandwich hybrid" evidence="3">
    <location>
        <begin position="46"/>
        <end position="241"/>
    </location>
</feature>
<evidence type="ECO:0000259" key="3">
    <source>
        <dbReference type="Pfam" id="PF25917"/>
    </source>
</evidence>
<evidence type="ECO:0000259" key="4">
    <source>
        <dbReference type="Pfam" id="PF25954"/>
    </source>
</evidence>
<proteinExistence type="predicted"/>
<dbReference type="SUPFAM" id="SSF111369">
    <property type="entry name" value="HlyD-like secretion proteins"/>
    <property type="match status" value="3"/>
</dbReference>
<feature type="coiled-coil region" evidence="1">
    <location>
        <begin position="152"/>
        <end position="214"/>
    </location>
</feature>
<dbReference type="EMBL" id="QJTE01000002">
    <property type="protein sequence ID" value="PYE84879.1"/>
    <property type="molecule type" value="Genomic_DNA"/>
</dbReference>
<comment type="caution">
    <text evidence="5">The sequence shown here is derived from an EMBL/GenBank/DDBJ whole genome shotgun (WGS) entry which is preliminary data.</text>
</comment>
<dbReference type="OrthoDB" id="9811754at2"/>
<dbReference type="Gene3D" id="1.10.287.470">
    <property type="entry name" value="Helix hairpin bin"/>
    <property type="match status" value="2"/>
</dbReference>
<evidence type="ECO:0000313" key="6">
    <source>
        <dbReference type="Proteomes" id="UP000248311"/>
    </source>
</evidence>
<evidence type="ECO:0000313" key="5">
    <source>
        <dbReference type="EMBL" id="PYE84879.1"/>
    </source>
</evidence>
<dbReference type="Gene3D" id="2.40.30.170">
    <property type="match status" value="1"/>
</dbReference>
<keyword evidence="1" id="KW-0175">Coiled coil</keyword>
<reference evidence="5 6" key="1">
    <citation type="submission" date="2018-06" db="EMBL/GenBank/DDBJ databases">
        <title>Genomic Encyclopedia of Type Strains, Phase III (KMG-III): the genomes of soil and plant-associated and newly described type strains.</title>
        <authorList>
            <person name="Whitman W."/>
        </authorList>
    </citation>
    <scope>NUCLEOTIDE SEQUENCE [LARGE SCALE GENOMIC DNA]</scope>
    <source>
        <strain evidence="5 6">CECT 9025</strain>
    </source>
</reference>
<sequence>MKKHIPALAAVILGLIGIAATLLAFGLPPFTSSVETTTNAYVRGHVVTLSPQVAGHVTEVTVRDFQRVEAGEVLARIDDRSLRQQLAQAQSQLDAARAAQENADQSQASGEAALRARQAALTSAQAALQTAQTSADRATELQGRGIVSTSSLDQSQLALDQANAGVAQAQSQLEVAEQDLKSVGSNRESLAAQVQAAEAAVELARIALDNATIRAPQAGQLGQVGVQAGQYVTPGSSLMALVPHDVWVVANYKETQLHGMQPGQRVTFSVDAMDGQVFTGHISGFSPATASEFSALGSSASGNFTKIAQRLPVRIAIDPGQPEAEALAPGLSVVVHTDTAQAPDPDWQPAPQPVTEETLAEAGPEPEAD</sequence>
<dbReference type="Gene3D" id="2.40.50.100">
    <property type="match status" value="1"/>
</dbReference>
<feature type="domain" description="CusB-like beta-barrel" evidence="4">
    <location>
        <begin position="246"/>
        <end position="288"/>
    </location>
</feature>
<dbReference type="PANTHER" id="PTHR30386:SF24">
    <property type="entry name" value="MULTIDRUG RESISTANCE EFFLUX PUMP"/>
    <property type="match status" value="1"/>
</dbReference>
<dbReference type="RefSeq" id="WP_110814201.1">
    <property type="nucleotide sequence ID" value="NZ_QJTE01000002.1"/>
</dbReference>
<dbReference type="Pfam" id="PF25954">
    <property type="entry name" value="Beta-barrel_RND_2"/>
    <property type="match status" value="1"/>
</dbReference>
<keyword evidence="6" id="KW-1185">Reference proteome</keyword>
<name>A0A318SWV4_9RHOB</name>
<protein>
    <submittedName>
        <fullName evidence="5">Multidrug resistance efflux pump</fullName>
    </submittedName>
</protein>
<dbReference type="InterPro" id="IPR058625">
    <property type="entry name" value="MdtA-like_BSH"/>
</dbReference>
<dbReference type="InterPro" id="IPR050739">
    <property type="entry name" value="MFP"/>
</dbReference>